<evidence type="ECO:0000313" key="2">
    <source>
        <dbReference type="EMBL" id="PWK14100.1"/>
    </source>
</evidence>
<evidence type="ECO:0000313" key="3">
    <source>
        <dbReference type="Proteomes" id="UP000245655"/>
    </source>
</evidence>
<dbReference type="InterPro" id="IPR052909">
    <property type="entry name" value="Transposase_6_like"/>
</dbReference>
<name>A0A2V1ZWI0_PSYIM</name>
<dbReference type="EMBL" id="QGGM01000003">
    <property type="protein sequence ID" value="PWK14100.1"/>
    <property type="molecule type" value="Genomic_DNA"/>
</dbReference>
<protein>
    <submittedName>
        <fullName evidence="2">Putative transposase of IS4/5 family DUF4096</fullName>
    </submittedName>
</protein>
<evidence type="ECO:0000259" key="1">
    <source>
        <dbReference type="Pfam" id="PF13340"/>
    </source>
</evidence>
<dbReference type="Pfam" id="PF13340">
    <property type="entry name" value="DUF4096"/>
    <property type="match status" value="1"/>
</dbReference>
<comment type="caution">
    <text evidence="2">The sequence shown here is derived from an EMBL/GenBank/DDBJ whole genome shotgun (WGS) entry which is preliminary data.</text>
</comment>
<proteinExistence type="predicted"/>
<gene>
    <name evidence="2" type="ORF">C8D84_103124</name>
</gene>
<dbReference type="AlphaFoldDB" id="A0A2V1ZWI0"/>
<reference evidence="2 3" key="1">
    <citation type="submission" date="2018-05" db="EMBL/GenBank/DDBJ databases">
        <title>Genomic Encyclopedia of Type Strains, Phase IV (KMG-IV): sequencing the most valuable type-strain genomes for metagenomic binning, comparative biology and taxonomic classification.</title>
        <authorList>
            <person name="Goeker M."/>
        </authorList>
    </citation>
    <scope>NUCLEOTIDE SEQUENCE [LARGE SCALE GENOMIC DNA]</scope>
    <source>
        <strain evidence="2 3">DSM 7229</strain>
    </source>
</reference>
<sequence length="82" mass="9858">MREVQVMARTALTDTLWDQLQSTMTQHGCYQTQNSREIMEAILWKLRTGAPWRDIPEELCLWKTAYSRFNRWSKNGLWADFF</sequence>
<organism evidence="2 3">
    <name type="scientific">Psychrobacter immobilis</name>
    <dbReference type="NCBI Taxonomy" id="498"/>
    <lineage>
        <taxon>Bacteria</taxon>
        <taxon>Pseudomonadati</taxon>
        <taxon>Pseudomonadota</taxon>
        <taxon>Gammaproteobacteria</taxon>
        <taxon>Moraxellales</taxon>
        <taxon>Moraxellaceae</taxon>
        <taxon>Psychrobacter</taxon>
    </lineage>
</organism>
<dbReference type="Proteomes" id="UP000245655">
    <property type="component" value="Unassembled WGS sequence"/>
</dbReference>
<dbReference type="PANTHER" id="PTHR46637">
    <property type="entry name" value="TIS1421-TRANSPOSASE PROTEIN A"/>
    <property type="match status" value="1"/>
</dbReference>
<accession>A0A2V1ZWI0</accession>
<dbReference type="PANTHER" id="PTHR46637:SF1">
    <property type="entry name" value="BLL5188 PROTEIN"/>
    <property type="match status" value="1"/>
</dbReference>
<keyword evidence="3" id="KW-1185">Reference proteome</keyword>
<feature type="domain" description="Insertion element IS402-like" evidence="1">
    <location>
        <begin position="12"/>
        <end position="81"/>
    </location>
</feature>
<dbReference type="InterPro" id="IPR025161">
    <property type="entry name" value="IS402-like_dom"/>
</dbReference>